<dbReference type="RefSeq" id="WP_185381304.1">
    <property type="nucleotide sequence ID" value="NZ_JAASTW010000013.1"/>
</dbReference>
<sequence>MLKAHWKLEWNAHRYWFIAAFSGWMVCLLVGLFYKLGNGTLQPVVINLGSDGAIFTAGDDIFLTLLSIIGGSWILIWLLLFVATARGGVYDETRYLFFQTKAPIWKTLINKVIISLVETTILTAGFLFMMLSIITISGADLGVIEALKIILETFLGIWLVNLSFVCIVIVATALSMVPVYGYRFGFIAAIIYFLVINAAQIYIKSNWLPEVGPEIQFHYSIGLAFQFSASEFVFNLLFVVFLLFIATKILNKSADLQ</sequence>
<reference evidence="2 3" key="1">
    <citation type="submission" date="2020-03" db="EMBL/GenBank/DDBJ databases">
        <title>Soil Listeria distribution.</title>
        <authorList>
            <person name="Liao J."/>
            <person name="Wiedmann M."/>
        </authorList>
    </citation>
    <scope>NUCLEOTIDE SEQUENCE [LARGE SCALE GENOMIC DNA]</scope>
    <source>
        <strain evidence="2 3">FSL L7-1554</strain>
    </source>
</reference>
<keyword evidence="1" id="KW-0812">Transmembrane</keyword>
<evidence type="ECO:0000256" key="1">
    <source>
        <dbReference type="SAM" id="Phobius"/>
    </source>
</evidence>
<feature type="transmembrane region" description="Helical" evidence="1">
    <location>
        <begin position="61"/>
        <end position="87"/>
    </location>
</feature>
<feature type="transmembrane region" description="Helical" evidence="1">
    <location>
        <begin position="184"/>
        <end position="203"/>
    </location>
</feature>
<dbReference type="AlphaFoldDB" id="A0A7X0X8G1"/>
<keyword evidence="1" id="KW-1133">Transmembrane helix</keyword>
<keyword evidence="1" id="KW-0472">Membrane</keyword>
<feature type="transmembrane region" description="Helical" evidence="1">
    <location>
        <begin position="154"/>
        <end position="177"/>
    </location>
</feature>
<comment type="caution">
    <text evidence="2">The sequence shown here is derived from an EMBL/GenBank/DDBJ whole genome shotgun (WGS) entry which is preliminary data.</text>
</comment>
<dbReference type="Proteomes" id="UP000561617">
    <property type="component" value="Unassembled WGS sequence"/>
</dbReference>
<feature type="transmembrane region" description="Helical" evidence="1">
    <location>
        <begin position="12"/>
        <end position="34"/>
    </location>
</feature>
<accession>A0A7X0X8G1</accession>
<feature type="transmembrane region" description="Helical" evidence="1">
    <location>
        <begin position="223"/>
        <end position="246"/>
    </location>
</feature>
<protein>
    <submittedName>
        <fullName evidence="2">Uncharacterized protein</fullName>
    </submittedName>
</protein>
<dbReference type="EMBL" id="JAASTW010000013">
    <property type="protein sequence ID" value="MBC1489492.1"/>
    <property type="molecule type" value="Genomic_DNA"/>
</dbReference>
<feature type="transmembrane region" description="Helical" evidence="1">
    <location>
        <begin position="108"/>
        <end position="134"/>
    </location>
</feature>
<organism evidence="2 3">
    <name type="scientific">Listeria immobilis</name>
    <dbReference type="NCBI Taxonomy" id="2713502"/>
    <lineage>
        <taxon>Bacteria</taxon>
        <taxon>Bacillati</taxon>
        <taxon>Bacillota</taxon>
        <taxon>Bacilli</taxon>
        <taxon>Bacillales</taxon>
        <taxon>Listeriaceae</taxon>
        <taxon>Listeria</taxon>
    </lineage>
</organism>
<gene>
    <name evidence="2" type="ORF">HCJ38_10820</name>
</gene>
<name>A0A7X0X8G1_9LIST</name>
<evidence type="ECO:0000313" key="2">
    <source>
        <dbReference type="EMBL" id="MBC1489492.1"/>
    </source>
</evidence>
<proteinExistence type="predicted"/>
<evidence type="ECO:0000313" key="3">
    <source>
        <dbReference type="Proteomes" id="UP000561617"/>
    </source>
</evidence>